<feature type="region of interest" description="Disordered" evidence="1">
    <location>
        <begin position="317"/>
        <end position="339"/>
    </location>
</feature>
<feature type="region of interest" description="Disordered" evidence="1">
    <location>
        <begin position="465"/>
        <end position="500"/>
    </location>
</feature>
<proteinExistence type="predicted"/>
<comment type="caution">
    <text evidence="3">The sequence shown here is derived from an EMBL/GenBank/DDBJ whole genome shotgun (WGS) entry which is preliminary data.</text>
</comment>
<protein>
    <recommendedName>
        <fullName evidence="2">Novel STAND NTPase 1 domain-containing protein</fullName>
    </recommendedName>
</protein>
<sequence>MVATDLWDFQVGETGIRDICTAQRAWRRDIPAAEHIHAVPARGARAREQGYAERLIVVVDQFEELFTLADTAGPGGPGAHARQDEDVNKPEEAATFLAALEALAARPDDPAAAEPGAAAGGMRNQAPADWAKRLPAGVVVLAVRGDFLDRCSACTMLAQALEERAVVLSPMNEHELRRAITGPAAAAELRLQEGLAEQIDADLADHLRTSAVLQRDSPAGAAVAGALPLLSRAVTRTWANREGDRLTHAAYDRGGGVATAVTDTAEEAWRLLDPEQRPIAQRILMAFAVTGIGGQVSRRRVSLTELAELTGPLERRVLAPPHAPGHDHGHDQHASHSGGPARQVLQVVEAFTSARLMVAMGPAGTSDRPPHHLGTGSAQPDSPAAPPRTSPPPARKQASAGGLAGTVELAHDVLLTAWPRLRSWLADDQAARIMHGRIVHEAAEWDQRGRNSSFLYRGSRLEEAHDAAVRRPWSPPGPERPAEAERWSYRLRSGSGSSRS</sequence>
<dbReference type="EMBL" id="BAABDQ010000057">
    <property type="protein sequence ID" value="GAA3617991.1"/>
    <property type="molecule type" value="Genomic_DNA"/>
</dbReference>
<dbReference type="Pfam" id="PF20703">
    <property type="entry name" value="nSTAND1"/>
    <property type="match status" value="1"/>
</dbReference>
<keyword evidence="4" id="KW-1185">Reference proteome</keyword>
<gene>
    <name evidence="3" type="ORF">GCM10022419_124370</name>
</gene>
<name>A0ABP6ZSX2_9ACTN</name>
<feature type="domain" description="Novel STAND NTPase 1" evidence="2">
    <location>
        <begin position="45"/>
        <end position="452"/>
    </location>
</feature>
<evidence type="ECO:0000313" key="3">
    <source>
        <dbReference type="EMBL" id="GAA3617991.1"/>
    </source>
</evidence>
<feature type="compositionally biased region" description="Basic and acidic residues" evidence="1">
    <location>
        <begin position="324"/>
        <end position="334"/>
    </location>
</feature>
<dbReference type="RefSeq" id="WP_345578001.1">
    <property type="nucleotide sequence ID" value="NZ_BAABDQ010000057.1"/>
</dbReference>
<evidence type="ECO:0000256" key="1">
    <source>
        <dbReference type="SAM" id="MobiDB-lite"/>
    </source>
</evidence>
<dbReference type="Proteomes" id="UP001500630">
    <property type="component" value="Unassembled WGS sequence"/>
</dbReference>
<evidence type="ECO:0000259" key="2">
    <source>
        <dbReference type="Pfam" id="PF20703"/>
    </source>
</evidence>
<reference evidence="4" key="1">
    <citation type="journal article" date="2019" name="Int. J. Syst. Evol. Microbiol.">
        <title>The Global Catalogue of Microorganisms (GCM) 10K type strain sequencing project: providing services to taxonomists for standard genome sequencing and annotation.</title>
        <authorList>
            <consortium name="The Broad Institute Genomics Platform"/>
            <consortium name="The Broad Institute Genome Sequencing Center for Infectious Disease"/>
            <person name="Wu L."/>
            <person name="Ma J."/>
        </authorList>
    </citation>
    <scope>NUCLEOTIDE SEQUENCE [LARGE SCALE GENOMIC DNA]</scope>
    <source>
        <strain evidence="4">JCM 17326</strain>
    </source>
</reference>
<accession>A0ABP6ZSX2</accession>
<evidence type="ECO:0000313" key="4">
    <source>
        <dbReference type="Proteomes" id="UP001500630"/>
    </source>
</evidence>
<organism evidence="3 4">
    <name type="scientific">Nonomuraea rosea</name>
    <dbReference type="NCBI Taxonomy" id="638574"/>
    <lineage>
        <taxon>Bacteria</taxon>
        <taxon>Bacillati</taxon>
        <taxon>Actinomycetota</taxon>
        <taxon>Actinomycetes</taxon>
        <taxon>Streptosporangiales</taxon>
        <taxon>Streptosporangiaceae</taxon>
        <taxon>Nonomuraea</taxon>
    </lineage>
</organism>
<dbReference type="InterPro" id="IPR049052">
    <property type="entry name" value="nSTAND1"/>
</dbReference>
<feature type="region of interest" description="Disordered" evidence="1">
    <location>
        <begin position="361"/>
        <end position="401"/>
    </location>
</feature>
<feature type="compositionally biased region" description="Pro residues" evidence="1">
    <location>
        <begin position="383"/>
        <end position="394"/>
    </location>
</feature>